<proteinExistence type="predicted"/>
<dbReference type="EMBL" id="LRBP01000029">
    <property type="protein sequence ID" value="OII71419.1"/>
    <property type="molecule type" value="Genomic_DNA"/>
</dbReference>
<dbReference type="GeneID" id="39977589"/>
<evidence type="ECO:0000313" key="3">
    <source>
        <dbReference type="Proteomes" id="UP000186176"/>
    </source>
</evidence>
<sequence length="926" mass="107131">MATVKIEPMMPACVGKIIEADESWKCRKSEVRKRRLRRVAYSQQFLARRNAYRAQSNTKNLINKRNKLLIEARLLHIHEIQVKNEKEIKKNLHIKQKREFLDNIFKINKIELINRGENTIREIIKKELLNAKEVSKVQEAKLKKFNDDKLFIISEGTKRKVEFIKNAERFIRKIIENLHLKGVKKLNIDLITEKGNLKEGITIDVEKKEVLLKNPEVARNLIKKSNYSKFVGQLSGKKVDLSIKNDSILEPKISNVPESNVGKDYKIELEKKKQPIRMMKFDSNIRSPIEARSESKECILDTKSLKIIKFDKQKGSSELIPKSDIQIRSPGLVKVSSQLSSSIQIGKAKSLIKSLPIGNQIPKAKSVEILKKDALFKTKGGIQSKVTEKKNDSGNNTLKDSNTSLSEKSPMVKDTLIKSIYTKVASGKELIAKPKSKDSVGILVKDTLNLDGKSKSDILKLSEGKKSPPTKSINDMPNSQGLEQNQELKKTFSKSFPKAVVTKSEVLKKNDVMCKKVLPKQLEKVKPIIKTKEKSDGILPPLKIVPKTAPNALEKVDHNILIYDSEKYWSSRLYDLYRRMKGESSQESNVSKKCLKRERRRLSTRSVIEKRRMRIYTRLRLINMADSKRGKHTKLFIKPGILKRYGIPALMSCSYRDTNQALCSDTEQKYLIHKLSPNYTNKSHIEYLLDNTNSYVFGIHKHHELLSIARNSLNEDIQFWRLNKLSKYALTTKMSNLEQFIEEVMGEMIINGDLKQESRENMLENNIMRLRYLVNTGRNERPTFTSCKDQKSDETNQLWDKLISKLNISYDYKSSKKISNTNNLWRKASDFIYEEEVDLFKKVYYLSDLEDLNINIDDSILQSTLKTIRIPYNSQDFRFPFIFSKEIKSSKNGSYHRRDFISYVGKLSPWTKMALIQKRKRNKKSI</sequence>
<organism evidence="2 3">
    <name type="scientific">Cryptosporidium ubiquitum</name>
    <dbReference type="NCBI Taxonomy" id="857276"/>
    <lineage>
        <taxon>Eukaryota</taxon>
        <taxon>Sar</taxon>
        <taxon>Alveolata</taxon>
        <taxon>Apicomplexa</taxon>
        <taxon>Conoidasida</taxon>
        <taxon>Coccidia</taxon>
        <taxon>Eucoccidiorida</taxon>
        <taxon>Eimeriorina</taxon>
        <taxon>Cryptosporidiidae</taxon>
        <taxon>Cryptosporidium</taxon>
    </lineage>
</organism>
<feature type="region of interest" description="Disordered" evidence="1">
    <location>
        <begin position="386"/>
        <end position="409"/>
    </location>
</feature>
<evidence type="ECO:0000256" key="1">
    <source>
        <dbReference type="SAM" id="MobiDB-lite"/>
    </source>
</evidence>
<name>A0A1J4MD56_9CRYT</name>
<feature type="compositionally biased region" description="Polar residues" evidence="1">
    <location>
        <begin position="393"/>
        <end position="407"/>
    </location>
</feature>
<evidence type="ECO:0000313" key="2">
    <source>
        <dbReference type="EMBL" id="OII71419.1"/>
    </source>
</evidence>
<dbReference type="VEuPathDB" id="CryptoDB:cubi_00797"/>
<dbReference type="OrthoDB" id="343153at2759"/>
<keyword evidence="3" id="KW-1185">Reference proteome</keyword>
<protein>
    <submittedName>
        <fullName evidence="2">Uncharacterized protein</fullName>
    </submittedName>
</protein>
<dbReference type="AlphaFoldDB" id="A0A1J4MD56"/>
<reference evidence="2 3" key="1">
    <citation type="submission" date="2016-10" db="EMBL/GenBank/DDBJ databases">
        <title>Reductive evolution of mitochondrial metabolism and differential evolution of invasion-related proteins in Cryptosporidium.</title>
        <authorList>
            <person name="Liu S."/>
            <person name="Roellig D.M."/>
            <person name="Guo Y."/>
            <person name="Li N."/>
            <person name="Frace M.A."/>
            <person name="Tang K."/>
            <person name="Zhang L."/>
            <person name="Feng Y."/>
            <person name="Xiao L."/>
        </authorList>
    </citation>
    <scope>NUCLEOTIDE SEQUENCE [LARGE SCALE GENOMIC DNA]</scope>
    <source>
        <strain evidence="2">39726</strain>
    </source>
</reference>
<dbReference type="Proteomes" id="UP000186176">
    <property type="component" value="Unassembled WGS sequence"/>
</dbReference>
<accession>A0A1J4MD56</accession>
<gene>
    <name evidence="2" type="ORF">cubi_00797</name>
</gene>
<comment type="caution">
    <text evidence="2">The sequence shown here is derived from an EMBL/GenBank/DDBJ whole genome shotgun (WGS) entry which is preliminary data.</text>
</comment>
<dbReference type="RefSeq" id="XP_028873254.1">
    <property type="nucleotide sequence ID" value="XM_029017810.1"/>
</dbReference>